<reference evidence="1" key="1">
    <citation type="submission" date="2022-04" db="EMBL/GenBank/DDBJ databases">
        <title>Jade perch genome.</title>
        <authorList>
            <person name="Chao B."/>
        </authorList>
    </citation>
    <scope>NUCLEOTIDE SEQUENCE</scope>
    <source>
        <strain evidence="1">CB-2022</strain>
    </source>
</reference>
<evidence type="ECO:0000313" key="1">
    <source>
        <dbReference type="EMBL" id="KAI3359902.1"/>
    </source>
</evidence>
<proteinExistence type="predicted"/>
<dbReference type="Proteomes" id="UP000831701">
    <property type="component" value="Chromosome 17"/>
</dbReference>
<gene>
    <name evidence="1" type="ORF">L3Q82_014260</name>
</gene>
<dbReference type="EMBL" id="CM041547">
    <property type="protein sequence ID" value="KAI3359902.1"/>
    <property type="molecule type" value="Genomic_DNA"/>
</dbReference>
<protein>
    <submittedName>
        <fullName evidence="1">Uncharacterized protein</fullName>
    </submittedName>
</protein>
<sequence>KPIIKLNSVKHQSLLVCSAYSFYPKQIRVTWLRNGQEESAAVTSSEVMSDGEWYYQIHSYLEHIPTAGEKITCMVEHLSLSEPVLQDWDPSLPAPERIQIVVGLCGLMLGVFIVTSGFVYYKKKSAAYFLLCQGEDTIHLIPGGGVIGRNGLPDLNPSGVLLLDFCASHGLSITNTMFEHKGVHQCTWHQDTLGRRSMIDFVVVSSDLRPYVLDTRVKRGAELSTDHHLVIPREAGDIESEWTMFSASIVDAAQFGSCGTQGLWCLSWWQSPNPVVDTGSKGCCQTEEGVLSDHVGLWDSWTQLTGTGRQSKQAAARTVLEAKTRVWEEFGERPWRRTIRCRPRRDSGKPSGASEGGSSTLPTLFTVRVGELLTSTEDIVGRWKKYFEDLLNPTDLPSNEEAEDGDSEVDSSITQAEVTEVVRKLLGGKAPGLPGKVYARVLERRIRPIVDPHRIQEEQCGFRPGRGTVDQLYTLRRVLEGLWEFAQPVHMCFVDLEKAFDRPCPSWYSVGSAPDLQHVLERFAAECEAAGMRISTSKSEAMVLDRKRVVCPLRGGVPGVSHREEALGEDPGHAGETMSLELAWERLGDPPGRAGGSVWDLIKSSISYEASLFACLLSLSQYRIGQLYMISKHSHEQSERGEGVEVVQNEPYEDPEHGSGQFTEKRIYLNNKLPSWARAVVPKIFYVTEKAWNYYPYTITVTTMSINFSLCCLFYPLQCSFLPKFSIHIETKYEDNNGSNDNIFSSEPREEETEVCLVDIVYDEIPERHYKESEFHILVSTSTVHDLDTVVPLSIRPSSSAYPGQGRSGSGLSRDAQTSLNPTSRGVPRPAERHSGTAQAAALLGPGRYPSTASGVPQANMVRFDDIPYFRCPQPGSLVAAMTGTTRDLRTAVSTMEAENMVHSDSMSPASLGIWEKLSRRAQRSNNRITARVQIEEVPFLLNHAPPGVTTVAHDLRYFQSKKTSRGLLQEGWINNQDPIMCSYKLVTVKFEVWGLQTRVEQFVHKVIRDVLLLGHRQAFAWVDEWIDMTMEEVREYERATQEATNLKIGTFPPAISISETPLPSSTRSGPNSAPSTPLSTEAPEFLSVPKERPRKKSAPETLTLPDPGRRDSIFKLPSFFSWNSSPQPE</sequence>
<accession>A0ACB8VY96</accession>
<keyword evidence="2" id="KW-1185">Reference proteome</keyword>
<evidence type="ECO:0000313" key="2">
    <source>
        <dbReference type="Proteomes" id="UP000831701"/>
    </source>
</evidence>
<feature type="non-terminal residue" evidence="1">
    <location>
        <position position="1"/>
    </location>
</feature>
<comment type="caution">
    <text evidence="1">The sequence shown here is derived from an EMBL/GenBank/DDBJ whole genome shotgun (WGS) entry which is preliminary data.</text>
</comment>
<name>A0ACB8VY96_9TELE</name>
<organism evidence="1 2">
    <name type="scientific">Scortum barcoo</name>
    <name type="common">barcoo grunter</name>
    <dbReference type="NCBI Taxonomy" id="214431"/>
    <lineage>
        <taxon>Eukaryota</taxon>
        <taxon>Metazoa</taxon>
        <taxon>Chordata</taxon>
        <taxon>Craniata</taxon>
        <taxon>Vertebrata</taxon>
        <taxon>Euteleostomi</taxon>
        <taxon>Actinopterygii</taxon>
        <taxon>Neopterygii</taxon>
        <taxon>Teleostei</taxon>
        <taxon>Neoteleostei</taxon>
        <taxon>Acanthomorphata</taxon>
        <taxon>Eupercaria</taxon>
        <taxon>Centrarchiformes</taxon>
        <taxon>Terapontoidei</taxon>
        <taxon>Terapontidae</taxon>
        <taxon>Scortum</taxon>
    </lineage>
</organism>